<evidence type="ECO:0000313" key="3">
    <source>
        <dbReference type="EMBL" id="KAK8783297.1"/>
    </source>
</evidence>
<dbReference type="EMBL" id="JARKHS020017343">
    <property type="protein sequence ID" value="KAK8773078.1"/>
    <property type="molecule type" value="Genomic_DNA"/>
</dbReference>
<dbReference type="AlphaFoldDB" id="A0AAQ4EEK5"/>
<protein>
    <submittedName>
        <fullName evidence="2">Uncharacterized protein</fullName>
    </submittedName>
</protein>
<name>A0AAQ4EEK5_AMBAM</name>
<reference evidence="2" key="3">
    <citation type="submission" date="2024-02" db="EMBL/GenBank/DDBJ databases">
        <authorList>
            <person name="Mcdaniel E.A."/>
            <person name="Celebi F.M."/>
            <person name="Reiter T."/>
            <person name="Weiss E.C."/>
            <person name="Chou S."/>
        </authorList>
    </citation>
    <scope>NUCLEOTIDE SEQUENCE</scope>
    <source>
        <strain evidence="2">F_SG_1</strain>
        <tissue evidence="2">Salivary glands</tissue>
    </source>
</reference>
<proteinExistence type="predicted"/>
<organism evidence="2 4">
    <name type="scientific">Amblyomma americanum</name>
    <name type="common">Lone star tick</name>
    <dbReference type="NCBI Taxonomy" id="6943"/>
    <lineage>
        <taxon>Eukaryota</taxon>
        <taxon>Metazoa</taxon>
        <taxon>Ecdysozoa</taxon>
        <taxon>Arthropoda</taxon>
        <taxon>Chelicerata</taxon>
        <taxon>Arachnida</taxon>
        <taxon>Acari</taxon>
        <taxon>Parasitiformes</taxon>
        <taxon>Ixodida</taxon>
        <taxon>Ixodoidea</taxon>
        <taxon>Ixodidae</taxon>
        <taxon>Amblyomminae</taxon>
        <taxon>Amblyomma</taxon>
    </lineage>
</organism>
<dbReference type="EMBL" id="JARKHS020027261">
    <property type="protein sequence ID" value="KAK8765509.1"/>
    <property type="molecule type" value="Genomic_DNA"/>
</dbReference>
<sequence length="114" mass="12571">MASDDDLGDLPSCPFICAKGWTFLTANSYTICVDTHPVLHASKPDEAFKLLFFAHFAFNIQYQKETSLCLEFTQRAIAGINPARGTKVQKNGGKQHCLSPRVAALATALKDYDF</sequence>
<keyword evidence="4" id="KW-1185">Reference proteome</keyword>
<comment type="caution">
    <text evidence="2">The sequence shown here is derived from an EMBL/GenBank/DDBJ whole genome shotgun (WGS) entry which is preliminary data.</text>
</comment>
<evidence type="ECO:0000313" key="1">
    <source>
        <dbReference type="EMBL" id="KAK8765509.1"/>
    </source>
</evidence>
<reference evidence="2" key="2">
    <citation type="submission" date="2023-03" db="EMBL/GenBank/DDBJ databases">
        <authorList>
            <person name="Thuy-Boun P."/>
        </authorList>
    </citation>
    <scope>NUCLEOTIDE SEQUENCE</scope>
    <source>
        <strain evidence="2">F_SG_1</strain>
        <tissue evidence="2">Salivary glands</tissue>
    </source>
</reference>
<dbReference type="Proteomes" id="UP001321473">
    <property type="component" value="Unassembled WGS sequence"/>
</dbReference>
<dbReference type="EMBL" id="JARKHS020005678">
    <property type="protein sequence ID" value="KAK8783297.1"/>
    <property type="molecule type" value="Genomic_DNA"/>
</dbReference>
<evidence type="ECO:0000313" key="2">
    <source>
        <dbReference type="EMBL" id="KAK8773078.1"/>
    </source>
</evidence>
<evidence type="ECO:0000313" key="4">
    <source>
        <dbReference type="Proteomes" id="UP001321473"/>
    </source>
</evidence>
<gene>
    <name evidence="3" type="ORF">V5799_010339</name>
    <name evidence="2" type="ORF">V5799_012379</name>
    <name evidence="1" type="ORF">V5799_031881</name>
</gene>
<reference evidence="2 4" key="1">
    <citation type="journal article" date="2023" name="Arcadia Sci">
        <title>De novo assembly of a long-read Amblyomma americanum tick genome.</title>
        <authorList>
            <person name="Chou S."/>
            <person name="Poskanzer K.E."/>
            <person name="Rollins M."/>
            <person name="Thuy-Boun P.S."/>
        </authorList>
    </citation>
    <scope>NUCLEOTIDE SEQUENCE [LARGE SCALE GENOMIC DNA]</scope>
    <source>
        <strain evidence="2">F_SG_1</strain>
        <tissue evidence="2">Salivary glands</tissue>
    </source>
</reference>
<accession>A0AAQ4EEK5</accession>